<evidence type="ECO:0000256" key="1">
    <source>
        <dbReference type="SAM" id="MobiDB-lite"/>
    </source>
</evidence>
<proteinExistence type="predicted"/>
<comment type="caution">
    <text evidence="4">The sequence shown here is derived from an EMBL/GenBank/DDBJ whole genome shotgun (WGS) entry which is preliminary data.</text>
</comment>
<dbReference type="InterPro" id="IPR050546">
    <property type="entry name" value="Glycosyl_Hydrlase_16"/>
</dbReference>
<dbReference type="PANTHER" id="PTHR10963:SF62">
    <property type="entry name" value="GLUCAN 1,3-BETA-GLUCOSIDASE"/>
    <property type="match status" value="1"/>
</dbReference>
<sequence length="478" mass="52965">MSSISDGATGISLIHPAINPALARLRQKPPLVRSETAPYLPALASSLQPTQPSSPKAQTLHSPDSDEESIRLKPFFRSRRIRKGTIDRPELRERDPRLIWMTIIPTAGFVFGLVIIAVLVWDGWRSVNQHLYCHVFTDDFSNGLNPAIWETEVQAGGYGNGEFQVTTPSDENSFVRDGHLILKATPQTAEYIQSTTLVNLTADGTCTSNVVAKCVTQVNSTAGEIIRPIKSGRVFTKRSAVIRYGRVEVTAKMAAGDWLLSNVMMLPAEEFYGAWPASGEIDIANARGNNYTYAGGGSEVVQSALHWGPDSSSDRWQYSSNKRDALHQSYAKSFHTYGVEWTSKYIFTWVDTRLAQVVYAKFGRGFFAKGRFPVTFSNGSIITNPWAVPGATLAAPFDRPFYLVLGLAVGGLSGWFTNGMEGKPWADGSLAPMSDFWNARNQWLPTWEREGHGEMVIKRVEMWQQCDEGATDLWMPSP</sequence>
<feature type="region of interest" description="Disordered" evidence="1">
    <location>
        <begin position="44"/>
        <end position="68"/>
    </location>
</feature>
<keyword evidence="2" id="KW-0812">Transmembrane</keyword>
<dbReference type="OrthoDB" id="4781at2759"/>
<feature type="domain" description="GH16" evidence="3">
    <location>
        <begin position="122"/>
        <end position="406"/>
    </location>
</feature>
<dbReference type="PANTHER" id="PTHR10963">
    <property type="entry name" value="GLYCOSYL HYDROLASE-RELATED"/>
    <property type="match status" value="1"/>
</dbReference>
<dbReference type="Proteomes" id="UP000664132">
    <property type="component" value="Unassembled WGS sequence"/>
</dbReference>
<dbReference type="Pfam" id="PF00722">
    <property type="entry name" value="Glyco_hydro_16"/>
    <property type="match status" value="1"/>
</dbReference>
<feature type="compositionally biased region" description="Polar residues" evidence="1">
    <location>
        <begin position="45"/>
        <end position="62"/>
    </location>
</feature>
<keyword evidence="2" id="KW-1133">Transmembrane helix</keyword>
<gene>
    <name evidence="4" type="ORF">IFR04_007480</name>
</gene>
<reference evidence="4" key="1">
    <citation type="submission" date="2021-02" db="EMBL/GenBank/DDBJ databases">
        <title>Genome sequence Cadophora malorum strain M34.</title>
        <authorList>
            <person name="Stefanovic E."/>
            <person name="Vu D."/>
            <person name="Scully C."/>
            <person name="Dijksterhuis J."/>
            <person name="Roader J."/>
            <person name="Houbraken J."/>
        </authorList>
    </citation>
    <scope>NUCLEOTIDE SEQUENCE</scope>
    <source>
        <strain evidence="4">M34</strain>
    </source>
</reference>
<dbReference type="GO" id="GO:0005975">
    <property type="term" value="P:carbohydrate metabolic process"/>
    <property type="evidence" value="ECO:0007669"/>
    <property type="project" value="InterPro"/>
</dbReference>
<dbReference type="AlphaFoldDB" id="A0A8H7WB00"/>
<dbReference type="GO" id="GO:0004553">
    <property type="term" value="F:hydrolase activity, hydrolyzing O-glycosyl compounds"/>
    <property type="evidence" value="ECO:0007669"/>
    <property type="project" value="InterPro"/>
</dbReference>
<dbReference type="PROSITE" id="PS51762">
    <property type="entry name" value="GH16_2"/>
    <property type="match status" value="1"/>
</dbReference>
<evidence type="ECO:0000313" key="4">
    <source>
        <dbReference type="EMBL" id="KAG4419429.1"/>
    </source>
</evidence>
<dbReference type="InterPro" id="IPR000757">
    <property type="entry name" value="Beta-glucanase-like"/>
</dbReference>
<dbReference type="Gene3D" id="2.60.120.200">
    <property type="match status" value="1"/>
</dbReference>
<keyword evidence="5" id="KW-1185">Reference proteome</keyword>
<organism evidence="4 5">
    <name type="scientific">Cadophora malorum</name>
    <dbReference type="NCBI Taxonomy" id="108018"/>
    <lineage>
        <taxon>Eukaryota</taxon>
        <taxon>Fungi</taxon>
        <taxon>Dikarya</taxon>
        <taxon>Ascomycota</taxon>
        <taxon>Pezizomycotina</taxon>
        <taxon>Leotiomycetes</taxon>
        <taxon>Helotiales</taxon>
        <taxon>Ploettnerulaceae</taxon>
        <taxon>Cadophora</taxon>
    </lineage>
</organism>
<evidence type="ECO:0000259" key="3">
    <source>
        <dbReference type="PROSITE" id="PS51762"/>
    </source>
</evidence>
<keyword evidence="2" id="KW-0472">Membrane</keyword>
<evidence type="ECO:0000256" key="2">
    <source>
        <dbReference type="SAM" id="Phobius"/>
    </source>
</evidence>
<evidence type="ECO:0000313" key="5">
    <source>
        <dbReference type="Proteomes" id="UP000664132"/>
    </source>
</evidence>
<name>A0A8H7WB00_9HELO</name>
<feature type="transmembrane region" description="Helical" evidence="2">
    <location>
        <begin position="98"/>
        <end position="121"/>
    </location>
</feature>
<protein>
    <recommendedName>
        <fullName evidence="3">GH16 domain-containing protein</fullName>
    </recommendedName>
</protein>
<dbReference type="EMBL" id="JAFJYH010000106">
    <property type="protein sequence ID" value="KAG4419429.1"/>
    <property type="molecule type" value="Genomic_DNA"/>
</dbReference>
<dbReference type="SUPFAM" id="SSF49899">
    <property type="entry name" value="Concanavalin A-like lectins/glucanases"/>
    <property type="match status" value="1"/>
</dbReference>
<dbReference type="InterPro" id="IPR013320">
    <property type="entry name" value="ConA-like_dom_sf"/>
</dbReference>
<accession>A0A8H7WB00</accession>